<feature type="signal peptide" evidence="6">
    <location>
        <begin position="1"/>
        <end position="16"/>
    </location>
</feature>
<dbReference type="Gene3D" id="3.30.430.20">
    <property type="entry name" value="Gnk2 domain, C-X8-C-X2-C motif"/>
    <property type="match status" value="2"/>
</dbReference>
<dbReference type="InterPro" id="IPR050581">
    <property type="entry name" value="CRR_secretory_protein"/>
</dbReference>
<protein>
    <recommendedName>
        <fullName evidence="7">Gnk2-homologous domain-containing protein</fullName>
    </recommendedName>
</protein>
<evidence type="ECO:0000256" key="1">
    <source>
        <dbReference type="ARBA" id="ARBA00004613"/>
    </source>
</evidence>
<name>S8EG41_9LAMI</name>
<dbReference type="GO" id="GO:0005576">
    <property type="term" value="C:extracellular region"/>
    <property type="evidence" value="ECO:0007669"/>
    <property type="project" value="UniProtKB-SubCell"/>
</dbReference>
<dbReference type="AlphaFoldDB" id="S8EG41"/>
<dbReference type="PANTHER" id="PTHR32411">
    <property type="entry name" value="CYSTEINE-RICH REPEAT SECRETORY PROTEIN 38-RELATED"/>
    <property type="match status" value="1"/>
</dbReference>
<dbReference type="Pfam" id="PF01657">
    <property type="entry name" value="Stress-antifung"/>
    <property type="match status" value="2"/>
</dbReference>
<feature type="domain" description="Gnk2-homologous" evidence="7">
    <location>
        <begin position="122"/>
        <end position="229"/>
    </location>
</feature>
<feature type="non-terminal residue" evidence="8">
    <location>
        <position position="1"/>
    </location>
</feature>
<dbReference type="EMBL" id="AUSU01001174">
    <property type="protein sequence ID" value="EPS71622.1"/>
    <property type="molecule type" value="Genomic_DNA"/>
</dbReference>
<dbReference type="CDD" id="cd23509">
    <property type="entry name" value="Gnk2-like"/>
    <property type="match status" value="2"/>
</dbReference>
<keyword evidence="2" id="KW-0964">Secreted</keyword>
<dbReference type="PANTHER" id="PTHR32411:SF55">
    <property type="entry name" value="CYSTEINE-RICH REPEAT SECRETORY PROTEIN 55"/>
    <property type="match status" value="1"/>
</dbReference>
<gene>
    <name evidence="8" type="ORF">M569_03138</name>
</gene>
<organism evidence="8 9">
    <name type="scientific">Genlisea aurea</name>
    <dbReference type="NCBI Taxonomy" id="192259"/>
    <lineage>
        <taxon>Eukaryota</taxon>
        <taxon>Viridiplantae</taxon>
        <taxon>Streptophyta</taxon>
        <taxon>Embryophyta</taxon>
        <taxon>Tracheophyta</taxon>
        <taxon>Spermatophyta</taxon>
        <taxon>Magnoliopsida</taxon>
        <taxon>eudicotyledons</taxon>
        <taxon>Gunneridae</taxon>
        <taxon>Pentapetalae</taxon>
        <taxon>asterids</taxon>
        <taxon>lamiids</taxon>
        <taxon>Lamiales</taxon>
        <taxon>Lentibulariaceae</taxon>
        <taxon>Genlisea</taxon>
    </lineage>
</organism>
<dbReference type="InterPro" id="IPR038408">
    <property type="entry name" value="GNK2_sf"/>
</dbReference>
<evidence type="ECO:0000256" key="3">
    <source>
        <dbReference type="ARBA" id="ARBA00022729"/>
    </source>
</evidence>
<comment type="caution">
    <text evidence="8">The sequence shown here is derived from an EMBL/GenBank/DDBJ whole genome shotgun (WGS) entry which is preliminary data.</text>
</comment>
<evidence type="ECO:0000256" key="6">
    <source>
        <dbReference type="SAM" id="SignalP"/>
    </source>
</evidence>
<accession>S8EG41</accession>
<dbReference type="OrthoDB" id="1933521at2759"/>
<evidence type="ECO:0000256" key="4">
    <source>
        <dbReference type="ARBA" id="ARBA00022737"/>
    </source>
</evidence>
<evidence type="ECO:0000259" key="7">
    <source>
        <dbReference type="PROSITE" id="PS51473"/>
    </source>
</evidence>
<comment type="similarity">
    <text evidence="5">Belongs to the cysteine-rich repeat secretory protein family.</text>
</comment>
<reference evidence="8 9" key="1">
    <citation type="journal article" date="2013" name="BMC Genomics">
        <title>The miniature genome of a carnivorous plant Genlisea aurea contains a low number of genes and short non-coding sequences.</title>
        <authorList>
            <person name="Leushkin E.V."/>
            <person name="Sutormin R.A."/>
            <person name="Nabieva E.R."/>
            <person name="Penin A.A."/>
            <person name="Kondrashov A.S."/>
            <person name="Logacheva M.D."/>
        </authorList>
    </citation>
    <scope>NUCLEOTIDE SEQUENCE [LARGE SCALE GENOMIC DNA]</scope>
</reference>
<evidence type="ECO:0000256" key="5">
    <source>
        <dbReference type="ARBA" id="ARBA00038515"/>
    </source>
</evidence>
<proteinExistence type="inferred from homology"/>
<evidence type="ECO:0000256" key="2">
    <source>
        <dbReference type="ARBA" id="ARBA00022525"/>
    </source>
</evidence>
<sequence>FFFFFFFFFFFSTSESADPVASFCNGSNRTAQQSANIDALLGDIAAGTIAGGFTATSRGTGADKIYGLGQCRGDVDSSTCWSCINDAISSVSRFCPDKVDSKTWYDFCFLRYSPTNFFDSVDTSGVYLINVENVTTDPTIFNQKLGSLMREISSQAVKPPNRGLGKKISDISTYVRLYGLVQCTRDLSPLNCAQCLSTAVSNFPAVCPNRRGCRVLYSSCYVRYELYPFFFPL</sequence>
<dbReference type="PROSITE" id="PS51473">
    <property type="entry name" value="GNK2"/>
    <property type="match status" value="2"/>
</dbReference>
<dbReference type="InterPro" id="IPR002902">
    <property type="entry name" value="GNK2"/>
</dbReference>
<dbReference type="Proteomes" id="UP000015453">
    <property type="component" value="Unassembled WGS sequence"/>
</dbReference>
<comment type="subcellular location">
    <subcellularLocation>
        <location evidence="1">Secreted</location>
    </subcellularLocation>
</comment>
<keyword evidence="3 6" id="KW-0732">Signal</keyword>
<feature type="domain" description="Gnk2-homologous" evidence="7">
    <location>
        <begin position="14"/>
        <end position="117"/>
    </location>
</feature>
<feature type="chain" id="PRO_5004550293" description="Gnk2-homologous domain-containing protein" evidence="6">
    <location>
        <begin position="17"/>
        <end position="233"/>
    </location>
</feature>
<evidence type="ECO:0000313" key="9">
    <source>
        <dbReference type="Proteomes" id="UP000015453"/>
    </source>
</evidence>
<feature type="non-terminal residue" evidence="8">
    <location>
        <position position="233"/>
    </location>
</feature>
<evidence type="ECO:0000313" key="8">
    <source>
        <dbReference type="EMBL" id="EPS71622.1"/>
    </source>
</evidence>
<keyword evidence="4" id="KW-0677">Repeat</keyword>
<keyword evidence="9" id="KW-1185">Reference proteome</keyword>